<comment type="caution">
    <text evidence="1">The sequence shown here is derived from an EMBL/GenBank/DDBJ whole genome shotgun (WGS) entry which is preliminary data.</text>
</comment>
<dbReference type="Proteomes" id="UP000824204">
    <property type="component" value="Unassembled WGS sequence"/>
</dbReference>
<name>A0A9D1V9F8_9FIRM</name>
<dbReference type="Gene3D" id="2.40.128.20">
    <property type="match status" value="1"/>
</dbReference>
<reference evidence="1" key="2">
    <citation type="submission" date="2021-04" db="EMBL/GenBank/DDBJ databases">
        <authorList>
            <person name="Gilroy R."/>
        </authorList>
    </citation>
    <scope>NUCLEOTIDE SEQUENCE</scope>
    <source>
        <strain evidence="1">811</strain>
    </source>
</reference>
<accession>A0A9D1V9F8</accession>
<feature type="non-terminal residue" evidence="1">
    <location>
        <position position="1"/>
    </location>
</feature>
<reference evidence="1" key="1">
    <citation type="journal article" date="2021" name="PeerJ">
        <title>Extensive microbial diversity within the chicken gut microbiome revealed by metagenomics and culture.</title>
        <authorList>
            <person name="Gilroy R."/>
            <person name="Ravi A."/>
            <person name="Getino M."/>
            <person name="Pursley I."/>
            <person name="Horton D.L."/>
            <person name="Alikhan N.F."/>
            <person name="Baker D."/>
            <person name="Gharbi K."/>
            <person name="Hall N."/>
            <person name="Watson M."/>
            <person name="Adriaenssens E.M."/>
            <person name="Foster-Nyarko E."/>
            <person name="Jarju S."/>
            <person name="Secka A."/>
            <person name="Antonio M."/>
            <person name="Oren A."/>
            <person name="Chaudhuri R.R."/>
            <person name="La Ragione R."/>
            <person name="Hildebrand F."/>
            <person name="Pallen M.J."/>
        </authorList>
    </citation>
    <scope>NUCLEOTIDE SEQUENCE</scope>
    <source>
        <strain evidence="1">811</strain>
    </source>
</reference>
<dbReference type="AlphaFoldDB" id="A0A9D1V9F8"/>
<dbReference type="InterPro" id="IPR012674">
    <property type="entry name" value="Calycin"/>
</dbReference>
<protein>
    <submittedName>
        <fullName evidence="1">DUF1934 domain-containing protein</fullName>
    </submittedName>
</protein>
<proteinExistence type="predicted"/>
<dbReference type="EMBL" id="DXFX01000104">
    <property type="protein sequence ID" value="HIX08443.1"/>
    <property type="molecule type" value="Genomic_DNA"/>
</dbReference>
<organism evidence="1 2">
    <name type="scientific">Candidatus Borkfalkia faecipullorum</name>
    <dbReference type="NCBI Taxonomy" id="2838510"/>
    <lineage>
        <taxon>Bacteria</taxon>
        <taxon>Bacillati</taxon>
        <taxon>Bacillota</taxon>
        <taxon>Clostridia</taxon>
        <taxon>Christensenellales</taxon>
        <taxon>Christensenellaceae</taxon>
        <taxon>Candidatus Borkfalkia</taxon>
    </lineage>
</organism>
<gene>
    <name evidence="1" type="ORF">H9741_08235</name>
</gene>
<sequence length="134" mass="15488">VRRQMQEKEQAYSVFLRTESDGETDRIFARAEKKEKGFVFQKDGTNFCISYCRQTPYLRIESSGDMTYALELRPNTETKTTIYTSFGEMAVVARTQDLVFGEKHGGDGVDCEYTLDFSGFVQRHKFSFAVKKIF</sequence>
<evidence type="ECO:0000313" key="1">
    <source>
        <dbReference type="EMBL" id="HIX08443.1"/>
    </source>
</evidence>
<evidence type="ECO:0000313" key="2">
    <source>
        <dbReference type="Proteomes" id="UP000824204"/>
    </source>
</evidence>